<dbReference type="EMBL" id="JANBUN010001488">
    <property type="protein sequence ID" value="KAJ2797910.1"/>
    <property type="molecule type" value="Genomic_DNA"/>
</dbReference>
<dbReference type="Proteomes" id="UP001140087">
    <property type="component" value="Unassembled WGS sequence"/>
</dbReference>
<name>A0ACC1KZ85_9FUNG</name>
<comment type="caution">
    <text evidence="1">The sequence shown here is derived from an EMBL/GenBank/DDBJ whole genome shotgun (WGS) entry which is preliminary data.</text>
</comment>
<evidence type="ECO:0000313" key="2">
    <source>
        <dbReference type="Proteomes" id="UP001140087"/>
    </source>
</evidence>
<gene>
    <name evidence="1" type="ORF">H4R21_004135</name>
</gene>
<keyword evidence="2" id="KW-1185">Reference proteome</keyword>
<protein>
    <submittedName>
        <fullName evidence="1">Uncharacterized protein</fullName>
    </submittedName>
</protein>
<reference evidence="1" key="1">
    <citation type="submission" date="2022-07" db="EMBL/GenBank/DDBJ databases">
        <title>Phylogenomic reconstructions and comparative analyses of Kickxellomycotina fungi.</title>
        <authorList>
            <person name="Reynolds N.K."/>
            <person name="Stajich J.E."/>
            <person name="Barry K."/>
            <person name="Grigoriev I.V."/>
            <person name="Crous P."/>
            <person name="Smith M.E."/>
        </authorList>
    </citation>
    <scope>NUCLEOTIDE SEQUENCE</scope>
    <source>
        <strain evidence="1">BCRC 34780</strain>
    </source>
</reference>
<proteinExistence type="predicted"/>
<accession>A0ACC1KZ85</accession>
<sequence>MDEGNLAAVPPAPPQQQQQRPSARGALLLGGLSLAVCIIAYVGQTTVTRQVQESFVQPYFILWVAHSSWLLMLPLHVAFEKLKRNPRSLGALRTEVLVASATLIIQLQGRRRQAASPSPPPPPSDYQPVATADAGGSARRRSSAIELASHVVQLRSAAKGSSEADDADPLTGSDDGGSGSTGDGGAKGDCGNEAWALAHARPWWVLGRTAALAAAMVVLLNAGAYLWYVAVGLTSMSKVTATNNTACFFAYLFSVLLLNDRVQATKCVAVAASIVGVVLMALVGAPPDGQDAASAARQRGSELLGDALSLLSACSLGLYQVLYKKYAVPRDFHSLFAVNSMTALFGLCTLVLCWVPLPVLHATGVERFRWPNRSQTALIALNALLGVAYNACYMIALAVTSPLFAAIGIMLTIPVVAVVDMAVQGHILAWNVFAGGAAILVGFSVLTYAEFCDTVGKHAHVQPTAGDDDSDNDDDSGG</sequence>
<organism evidence="1 2">
    <name type="scientific">Coemansia helicoidea</name>
    <dbReference type="NCBI Taxonomy" id="1286919"/>
    <lineage>
        <taxon>Eukaryota</taxon>
        <taxon>Fungi</taxon>
        <taxon>Fungi incertae sedis</taxon>
        <taxon>Zoopagomycota</taxon>
        <taxon>Kickxellomycotina</taxon>
        <taxon>Kickxellomycetes</taxon>
        <taxon>Kickxellales</taxon>
        <taxon>Kickxellaceae</taxon>
        <taxon>Coemansia</taxon>
    </lineage>
</organism>
<evidence type="ECO:0000313" key="1">
    <source>
        <dbReference type="EMBL" id="KAJ2797910.1"/>
    </source>
</evidence>